<accession>A0ABT6KPE6</accession>
<dbReference type="RefSeq" id="WP_322134163.1">
    <property type="nucleotide sequence ID" value="NZ_CP085036.1"/>
</dbReference>
<protein>
    <submittedName>
        <fullName evidence="2">Heme-degrading monooxygenase HmoA</fullName>
    </submittedName>
</protein>
<keyword evidence="2" id="KW-0560">Oxidoreductase</keyword>
<dbReference type="Gene3D" id="3.30.70.100">
    <property type="match status" value="1"/>
</dbReference>
<comment type="caution">
    <text evidence="2">The sequence shown here is derived from an EMBL/GenBank/DDBJ whole genome shotgun (WGS) entry which is preliminary data.</text>
</comment>
<proteinExistence type="predicted"/>
<feature type="domain" description="Stress-response A/B barrel" evidence="1">
    <location>
        <begin position="4"/>
        <end position="93"/>
    </location>
</feature>
<keyword evidence="3" id="KW-1185">Reference proteome</keyword>
<dbReference type="Pfam" id="PF07876">
    <property type="entry name" value="Dabb"/>
    <property type="match status" value="1"/>
</dbReference>
<name>A0ABT6KPE6_9MICO</name>
<dbReference type="EMBL" id="JARXVQ010000001">
    <property type="protein sequence ID" value="MDH6181863.1"/>
    <property type="molecule type" value="Genomic_DNA"/>
</dbReference>
<keyword evidence="2" id="KW-0503">Monooxygenase</keyword>
<dbReference type="SUPFAM" id="SSF54909">
    <property type="entry name" value="Dimeric alpha+beta barrel"/>
    <property type="match status" value="1"/>
</dbReference>
<dbReference type="InterPro" id="IPR013097">
    <property type="entry name" value="Dabb"/>
</dbReference>
<evidence type="ECO:0000259" key="1">
    <source>
        <dbReference type="PROSITE" id="PS51502"/>
    </source>
</evidence>
<dbReference type="Proteomes" id="UP001160142">
    <property type="component" value="Unassembled WGS sequence"/>
</dbReference>
<evidence type="ECO:0000313" key="3">
    <source>
        <dbReference type="Proteomes" id="UP001160142"/>
    </source>
</evidence>
<gene>
    <name evidence="2" type="ORF">M2152_002045</name>
</gene>
<dbReference type="InterPro" id="IPR011008">
    <property type="entry name" value="Dimeric_a/b-barrel"/>
</dbReference>
<dbReference type="GO" id="GO:0004497">
    <property type="term" value="F:monooxygenase activity"/>
    <property type="evidence" value="ECO:0007669"/>
    <property type="project" value="UniProtKB-KW"/>
</dbReference>
<reference evidence="2 3" key="1">
    <citation type="submission" date="2023-04" db="EMBL/GenBank/DDBJ databases">
        <title>Genome Encyclopedia of Bacteria and Archaea VI: Functional Genomics of Type Strains.</title>
        <authorList>
            <person name="Whitman W."/>
        </authorList>
    </citation>
    <scope>NUCLEOTIDE SEQUENCE [LARGE SCALE GENOMIC DNA]</scope>
    <source>
        <strain evidence="2 3">SG_E_30_P1</strain>
    </source>
</reference>
<sequence>MAKLRHIVLFQFITVLDDESRRLTLEALRALRDIPGILEWRLEASMDERKGQVIVQNVLFESEEAFEAYRADPRHAEAGKALSAVSNWLVADYLE</sequence>
<organism evidence="2 3">
    <name type="scientific">Antiquaquibacter oligotrophicus</name>
    <dbReference type="NCBI Taxonomy" id="2880260"/>
    <lineage>
        <taxon>Bacteria</taxon>
        <taxon>Bacillati</taxon>
        <taxon>Actinomycetota</taxon>
        <taxon>Actinomycetes</taxon>
        <taxon>Micrococcales</taxon>
        <taxon>Microbacteriaceae</taxon>
        <taxon>Antiquaquibacter</taxon>
    </lineage>
</organism>
<evidence type="ECO:0000313" key="2">
    <source>
        <dbReference type="EMBL" id="MDH6181863.1"/>
    </source>
</evidence>
<dbReference type="SMART" id="SM00886">
    <property type="entry name" value="Dabb"/>
    <property type="match status" value="1"/>
</dbReference>
<dbReference type="PROSITE" id="PS51502">
    <property type="entry name" value="S_R_A_B_BARREL"/>
    <property type="match status" value="1"/>
</dbReference>